<dbReference type="AlphaFoldDB" id="A0A841F8K2"/>
<feature type="domain" description="NAD-dependent epimerase/dehydratase" evidence="1">
    <location>
        <begin position="4"/>
        <end position="240"/>
    </location>
</feature>
<gene>
    <name evidence="2" type="ORF">HNR73_001268</name>
</gene>
<dbReference type="Proteomes" id="UP000548476">
    <property type="component" value="Unassembled WGS sequence"/>
</dbReference>
<accession>A0A841F8K2</accession>
<dbReference type="CDD" id="cd08946">
    <property type="entry name" value="SDR_e"/>
    <property type="match status" value="1"/>
</dbReference>
<keyword evidence="3" id="KW-1185">Reference proteome</keyword>
<organism evidence="2 3">
    <name type="scientific">Phytomonospora endophytica</name>
    <dbReference type="NCBI Taxonomy" id="714109"/>
    <lineage>
        <taxon>Bacteria</taxon>
        <taxon>Bacillati</taxon>
        <taxon>Actinomycetota</taxon>
        <taxon>Actinomycetes</taxon>
        <taxon>Micromonosporales</taxon>
        <taxon>Micromonosporaceae</taxon>
        <taxon>Phytomonospora</taxon>
    </lineage>
</organism>
<comment type="caution">
    <text evidence="2">The sequence shown here is derived from an EMBL/GenBank/DDBJ whole genome shotgun (WGS) entry which is preliminary data.</text>
</comment>
<protein>
    <submittedName>
        <fullName evidence="2">Nucleoside-diphosphate-sugar epimerase</fullName>
    </submittedName>
</protein>
<dbReference type="PANTHER" id="PTHR43245:SF23">
    <property type="entry name" value="NAD(P)-BINDING DOMAIN-CONTAINING PROTEIN"/>
    <property type="match status" value="1"/>
</dbReference>
<evidence type="ECO:0000259" key="1">
    <source>
        <dbReference type="Pfam" id="PF01370"/>
    </source>
</evidence>
<dbReference type="Pfam" id="PF01370">
    <property type="entry name" value="Epimerase"/>
    <property type="match status" value="1"/>
</dbReference>
<reference evidence="2 3" key="1">
    <citation type="submission" date="2020-08" db="EMBL/GenBank/DDBJ databases">
        <title>Genomic Encyclopedia of Type Strains, Phase IV (KMG-IV): sequencing the most valuable type-strain genomes for metagenomic binning, comparative biology and taxonomic classification.</title>
        <authorList>
            <person name="Goeker M."/>
        </authorList>
    </citation>
    <scope>NUCLEOTIDE SEQUENCE [LARGE SCALE GENOMIC DNA]</scope>
    <source>
        <strain evidence="2 3">YIM 65646</strain>
    </source>
</reference>
<dbReference type="SUPFAM" id="SSF51735">
    <property type="entry name" value="NAD(P)-binding Rossmann-fold domains"/>
    <property type="match status" value="1"/>
</dbReference>
<dbReference type="PANTHER" id="PTHR43245">
    <property type="entry name" value="BIFUNCTIONAL POLYMYXIN RESISTANCE PROTEIN ARNA"/>
    <property type="match status" value="1"/>
</dbReference>
<name>A0A841F8K2_9ACTN</name>
<dbReference type="RefSeq" id="WP_184786279.1">
    <property type="nucleotide sequence ID" value="NZ_BONT01000095.1"/>
</dbReference>
<proteinExistence type="predicted"/>
<evidence type="ECO:0000313" key="3">
    <source>
        <dbReference type="Proteomes" id="UP000548476"/>
    </source>
</evidence>
<dbReference type="InterPro" id="IPR036291">
    <property type="entry name" value="NAD(P)-bd_dom_sf"/>
</dbReference>
<dbReference type="EMBL" id="JACHGT010000002">
    <property type="protein sequence ID" value="MBB6033421.1"/>
    <property type="molecule type" value="Genomic_DNA"/>
</dbReference>
<evidence type="ECO:0000313" key="2">
    <source>
        <dbReference type="EMBL" id="MBB6033421.1"/>
    </source>
</evidence>
<sequence>MRLLVTGHEGYVGSVLVPMLLDAGHEVTGLDTGWFNDCAFPPRPERRSAARVPTLRVDVRDVTYDHCAGFDAVLHLAALSDDPLGNLNPSVTYDVNYHAAVRLARAAKTAGVPRFLFASTCAMYGAGSDDWIDERVSFAPDTPYGESKVLAERRIASLADDDFSPVFLRHATAYGVAPMLRGDLLVNNLVAFAVTTGNVLLHGDADSWRPLIHVSDIARSYLAVLSTGRDAWHARAYHVGRSDENHRIADLVHLVCDEVPGAKIEFDDGPHLDSRSYRVSCDRISREIPAFRPSWTVQQGVRELAAAYQAEDLRLADFEDRYLRIRRIRRLVADGTLDLRLRPATEMP</sequence>
<dbReference type="InterPro" id="IPR050177">
    <property type="entry name" value="Lipid_A_modif_metabolic_enz"/>
</dbReference>
<dbReference type="InterPro" id="IPR001509">
    <property type="entry name" value="Epimerase_deHydtase"/>
</dbReference>
<dbReference type="Gene3D" id="3.40.50.720">
    <property type="entry name" value="NAD(P)-binding Rossmann-like Domain"/>
    <property type="match status" value="1"/>
</dbReference>